<name>A0AAV7ZRP9_9EUKA</name>
<accession>A0AAV7ZRP9</accession>
<dbReference type="EMBL" id="JANTQA010000023">
    <property type="protein sequence ID" value="KAJ3444627.1"/>
    <property type="molecule type" value="Genomic_DNA"/>
</dbReference>
<feature type="compositionally biased region" description="Basic residues" evidence="2">
    <location>
        <begin position="152"/>
        <end position="174"/>
    </location>
</feature>
<evidence type="ECO:0000256" key="2">
    <source>
        <dbReference type="SAM" id="MobiDB-lite"/>
    </source>
</evidence>
<reference evidence="3" key="1">
    <citation type="submission" date="2022-08" db="EMBL/GenBank/DDBJ databases">
        <title>Novel sulphate-reducing endosymbionts in the free-living metamonad Anaeramoeba.</title>
        <authorList>
            <person name="Jerlstrom-Hultqvist J."/>
            <person name="Cepicka I."/>
            <person name="Gallot-Lavallee L."/>
            <person name="Salas-Leiva D."/>
            <person name="Curtis B.A."/>
            <person name="Zahonova K."/>
            <person name="Pipaliya S."/>
            <person name="Dacks J."/>
            <person name="Roger A.J."/>
        </authorList>
    </citation>
    <scope>NUCLEOTIDE SEQUENCE</scope>
    <source>
        <strain evidence="3">Busselton2</strain>
    </source>
</reference>
<feature type="region of interest" description="Disordered" evidence="2">
    <location>
        <begin position="27"/>
        <end position="73"/>
    </location>
</feature>
<feature type="compositionally biased region" description="Basic and acidic residues" evidence="2">
    <location>
        <begin position="27"/>
        <end position="49"/>
    </location>
</feature>
<sequence>MSKTSSPRTSNIQSSFLIYDELVSNQKKVDQNDNNKEQEKEKEKEKETKSNLINQDPLETEGFSDDSYDEFTDSSSSYVSEWSLSEDYEIKIDVDFEFVITNQILDNKNKEEIRSKKENGQMEKKSIKIEIEKEKEKEKEKESQNENEKKKELKKVKRKNESKKKKKLTKKKLTKTFSNSSSLLRKKTLKKLIGRIPKQHPSLFKYSQSLKIQNPIDLNNLDEKNKTDPEVLKKLEQLRIQTLNKNNSNDNKNKNKNKNNLTIRRKKPWLFTQNSLTEYDKTAMEVLCGLNSNNASFRIILSSDIEEEEEQKEKQKNKLKRRHTISSSHTGSFIFKEFNGARFDSKRNVWEISDEEIDWLSDNEANIDNGLVKNKKNDIIKNLFSDIKDVQIINDEVRAKEEQKMENGIEKLNQEKKEKINENKNKKKKFIKEKVEDKHKFKQKIFQITEKMKTQFQKLEENHQRQTGEWTNLENEESKIDPKLILKWNALKVDEILNKRKKIIN</sequence>
<feature type="coiled-coil region" evidence="1">
    <location>
        <begin position="398"/>
        <end position="476"/>
    </location>
</feature>
<proteinExistence type="predicted"/>
<evidence type="ECO:0000313" key="4">
    <source>
        <dbReference type="Proteomes" id="UP001146793"/>
    </source>
</evidence>
<organism evidence="3 4">
    <name type="scientific">Anaeramoeba flamelloides</name>
    <dbReference type="NCBI Taxonomy" id="1746091"/>
    <lineage>
        <taxon>Eukaryota</taxon>
        <taxon>Metamonada</taxon>
        <taxon>Anaeramoebidae</taxon>
        <taxon>Anaeramoeba</taxon>
    </lineage>
</organism>
<comment type="caution">
    <text evidence="3">The sequence shown here is derived from an EMBL/GenBank/DDBJ whole genome shotgun (WGS) entry which is preliminary data.</text>
</comment>
<feature type="compositionally biased region" description="Basic and acidic residues" evidence="2">
    <location>
        <begin position="109"/>
        <end position="151"/>
    </location>
</feature>
<evidence type="ECO:0000256" key="1">
    <source>
        <dbReference type="SAM" id="Coils"/>
    </source>
</evidence>
<keyword evidence="1" id="KW-0175">Coiled coil</keyword>
<dbReference type="Proteomes" id="UP001146793">
    <property type="component" value="Unassembled WGS sequence"/>
</dbReference>
<feature type="region of interest" description="Disordered" evidence="2">
    <location>
        <begin position="109"/>
        <end position="179"/>
    </location>
</feature>
<evidence type="ECO:0000313" key="3">
    <source>
        <dbReference type="EMBL" id="KAJ3444627.1"/>
    </source>
</evidence>
<dbReference type="AlphaFoldDB" id="A0AAV7ZRP9"/>
<feature type="coiled-coil region" evidence="1">
    <location>
        <begin position="298"/>
        <end position="325"/>
    </location>
</feature>
<protein>
    <submittedName>
        <fullName evidence="3">Uncharacterized protein</fullName>
    </submittedName>
</protein>
<feature type="compositionally biased region" description="Acidic residues" evidence="2">
    <location>
        <begin position="58"/>
        <end position="72"/>
    </location>
</feature>
<gene>
    <name evidence="3" type="ORF">M0812_10485</name>
</gene>